<proteinExistence type="predicted"/>
<sequence length="230" mass="26820">MRNIFIFLISIVSINFYAQSKLEIPNNYKETEIPKENSEEHRKLNYSEDISIKLNGKKIKTFKTQRKKDSEFKFQKGFLIGTDHGEWGGKLTFKINDNEIVIKEGNIFSIFEIDGKIYFMEGLAHGATNYGKIYALEYTIDKFSYHKVLELPDEPEVFTITNNKIYIATFENLLIIKDWKIEYKMKGFWKSLYPNSIIVENENSVFLGIRGGIVQILPNGNTIKLYTKIN</sequence>
<organism evidence="1 2">
    <name type="scientific">Flavobacterium polysaccharolyticum</name>
    <dbReference type="NCBI Taxonomy" id="3133148"/>
    <lineage>
        <taxon>Bacteria</taxon>
        <taxon>Pseudomonadati</taxon>
        <taxon>Bacteroidota</taxon>
        <taxon>Flavobacteriia</taxon>
        <taxon>Flavobacteriales</taxon>
        <taxon>Flavobacteriaceae</taxon>
        <taxon>Flavobacterium</taxon>
    </lineage>
</organism>
<evidence type="ECO:0000313" key="2">
    <source>
        <dbReference type="Proteomes" id="UP001468798"/>
    </source>
</evidence>
<name>A0ABU9NJL6_9FLAO</name>
<dbReference type="EMBL" id="JBCGDP010000002">
    <property type="protein sequence ID" value="MEM0575516.1"/>
    <property type="molecule type" value="Genomic_DNA"/>
</dbReference>
<evidence type="ECO:0000313" key="1">
    <source>
        <dbReference type="EMBL" id="MEM0575516.1"/>
    </source>
</evidence>
<dbReference type="RefSeq" id="WP_342690605.1">
    <property type="nucleotide sequence ID" value="NZ_JBCGDP010000002.1"/>
</dbReference>
<evidence type="ECO:0008006" key="3">
    <source>
        <dbReference type="Google" id="ProtNLM"/>
    </source>
</evidence>
<gene>
    <name evidence="1" type="ORF">WFZ86_03315</name>
</gene>
<protein>
    <recommendedName>
        <fullName evidence="3">Glutamine cyclotransferase</fullName>
    </recommendedName>
</protein>
<dbReference type="Proteomes" id="UP001468798">
    <property type="component" value="Unassembled WGS sequence"/>
</dbReference>
<comment type="caution">
    <text evidence="1">The sequence shown here is derived from an EMBL/GenBank/DDBJ whole genome shotgun (WGS) entry which is preliminary data.</text>
</comment>
<keyword evidence="2" id="KW-1185">Reference proteome</keyword>
<accession>A0ABU9NJL6</accession>
<reference evidence="1 2" key="1">
    <citation type="submission" date="2024-03" db="EMBL/GenBank/DDBJ databases">
        <title>Two novel species of the genus Flavobacterium exhibiting potentially degradation of complex polysaccharides.</title>
        <authorList>
            <person name="Lian X."/>
        </authorList>
    </citation>
    <scope>NUCLEOTIDE SEQUENCE [LARGE SCALE GENOMIC DNA]</scope>
    <source>
        <strain evidence="1 2">N6</strain>
    </source>
</reference>